<dbReference type="InterPro" id="IPR006740">
    <property type="entry name" value="DUF604"/>
</dbReference>
<dbReference type="Proteomes" id="UP001141552">
    <property type="component" value="Unassembled WGS sequence"/>
</dbReference>
<dbReference type="Gene3D" id="3.90.550.50">
    <property type="match status" value="1"/>
</dbReference>
<feature type="non-terminal residue" evidence="1">
    <location>
        <position position="1"/>
    </location>
</feature>
<reference evidence="1" key="2">
    <citation type="journal article" date="2023" name="Plants (Basel)">
        <title>Annotation of the Turnera subulata (Passifloraceae) Draft Genome Reveals the S-Locus Evolved after the Divergence of Turneroideae from Passifloroideae in a Stepwise Manner.</title>
        <authorList>
            <person name="Henning P.M."/>
            <person name="Roalson E.H."/>
            <person name="Mir W."/>
            <person name="McCubbin A.G."/>
            <person name="Shore J.S."/>
        </authorList>
    </citation>
    <scope>NUCLEOTIDE SEQUENCE</scope>
    <source>
        <strain evidence="1">F60SS</strain>
    </source>
</reference>
<dbReference type="AlphaFoldDB" id="A0A9Q0J047"/>
<dbReference type="EMBL" id="JAKUCV010007419">
    <property type="protein sequence ID" value="KAJ4823558.1"/>
    <property type="molecule type" value="Genomic_DNA"/>
</dbReference>
<dbReference type="Pfam" id="PF04646">
    <property type="entry name" value="DUF604"/>
    <property type="match status" value="1"/>
</dbReference>
<proteinExistence type="predicted"/>
<dbReference type="PANTHER" id="PTHR10811">
    <property type="entry name" value="FRINGE-RELATED"/>
    <property type="match status" value="1"/>
</dbReference>
<name>A0A9Q0J047_9ROSI</name>
<gene>
    <name evidence="1" type="ORF">Tsubulata_012188</name>
</gene>
<evidence type="ECO:0000313" key="2">
    <source>
        <dbReference type="Proteomes" id="UP001141552"/>
    </source>
</evidence>
<comment type="caution">
    <text evidence="1">The sequence shown here is derived from an EMBL/GenBank/DDBJ whole genome shotgun (WGS) entry which is preliminary data.</text>
</comment>
<dbReference type="OrthoDB" id="414175at2759"/>
<protein>
    <submittedName>
        <fullName evidence="1">Uncharacterized protein</fullName>
    </submittedName>
</protein>
<sequence length="153" mass="17844">SIKDMYKVGDKGLRWFVMCDDDTIFMVENLVEPIFSSMDRYQALNHLIKETQIDLSHLLQQAIATKEKAASLSPCRRATYYENIISRSLIQKPPKTFRPWAKNARPPFFMFNTRWVTDNTCKALPIWDQLLTTYILSLPLPSNNPFSFKKSFS</sequence>
<evidence type="ECO:0000313" key="1">
    <source>
        <dbReference type="EMBL" id="KAJ4823558.1"/>
    </source>
</evidence>
<keyword evidence="2" id="KW-1185">Reference proteome</keyword>
<organism evidence="1 2">
    <name type="scientific">Turnera subulata</name>
    <dbReference type="NCBI Taxonomy" id="218843"/>
    <lineage>
        <taxon>Eukaryota</taxon>
        <taxon>Viridiplantae</taxon>
        <taxon>Streptophyta</taxon>
        <taxon>Embryophyta</taxon>
        <taxon>Tracheophyta</taxon>
        <taxon>Spermatophyta</taxon>
        <taxon>Magnoliopsida</taxon>
        <taxon>eudicotyledons</taxon>
        <taxon>Gunneridae</taxon>
        <taxon>Pentapetalae</taxon>
        <taxon>rosids</taxon>
        <taxon>fabids</taxon>
        <taxon>Malpighiales</taxon>
        <taxon>Passifloraceae</taxon>
        <taxon>Turnera</taxon>
    </lineage>
</organism>
<reference evidence="1" key="1">
    <citation type="submission" date="2022-02" db="EMBL/GenBank/DDBJ databases">
        <authorList>
            <person name="Henning P.M."/>
            <person name="McCubbin A.G."/>
            <person name="Shore J.S."/>
        </authorList>
    </citation>
    <scope>NUCLEOTIDE SEQUENCE</scope>
    <source>
        <strain evidence="1">F60SS</strain>
        <tissue evidence="1">Leaves</tissue>
    </source>
</reference>
<accession>A0A9Q0J047</accession>